<evidence type="ECO:0000313" key="1">
    <source>
        <dbReference type="EMBL" id="KAJ7327390.1"/>
    </source>
</evidence>
<comment type="caution">
    <text evidence="1">The sequence shown here is derived from an EMBL/GenBank/DDBJ whole genome shotgun (WGS) entry which is preliminary data.</text>
</comment>
<gene>
    <name evidence="1" type="ORF">OS493_027080</name>
</gene>
<proteinExistence type="predicted"/>
<sequence>MQDCNVSIEEVASSSKRTVLVTGQHGGQCKTKIPVHDYSDSSVQIPSQGIQTTQFVLARHYPPRNETCISVHLLSSQDFSEGEMCALIGTMEQQPVPFCIEHMGRQESNRYFHSAFIKDQVTIRFQLVNQVQRNFRLKDPQMAEKVITVPQIKSLSQRWVEPPGAIAEMCLESLDKTVTPLFKTDVREFSSESGFTIVRKEEVPRSHLVVLRTIDMR</sequence>
<organism evidence="1 2">
    <name type="scientific">Desmophyllum pertusum</name>
    <dbReference type="NCBI Taxonomy" id="174260"/>
    <lineage>
        <taxon>Eukaryota</taxon>
        <taxon>Metazoa</taxon>
        <taxon>Cnidaria</taxon>
        <taxon>Anthozoa</taxon>
        <taxon>Hexacorallia</taxon>
        <taxon>Scleractinia</taxon>
        <taxon>Caryophylliina</taxon>
        <taxon>Caryophylliidae</taxon>
        <taxon>Desmophyllum</taxon>
    </lineage>
</organism>
<reference evidence="1" key="1">
    <citation type="submission" date="2023-01" db="EMBL/GenBank/DDBJ databases">
        <title>Genome assembly of the deep-sea coral Lophelia pertusa.</title>
        <authorList>
            <person name="Herrera S."/>
            <person name="Cordes E."/>
        </authorList>
    </citation>
    <scope>NUCLEOTIDE SEQUENCE</scope>
    <source>
        <strain evidence="1">USNM1676648</strain>
        <tissue evidence="1">Polyp</tissue>
    </source>
</reference>
<name>A0A9W9Y9Z5_9CNID</name>
<dbReference type="EMBL" id="MU827801">
    <property type="protein sequence ID" value="KAJ7327390.1"/>
    <property type="molecule type" value="Genomic_DNA"/>
</dbReference>
<dbReference type="OrthoDB" id="5960360at2759"/>
<dbReference type="AlphaFoldDB" id="A0A9W9Y9Z5"/>
<evidence type="ECO:0000313" key="2">
    <source>
        <dbReference type="Proteomes" id="UP001163046"/>
    </source>
</evidence>
<accession>A0A9W9Y9Z5</accession>
<dbReference type="Proteomes" id="UP001163046">
    <property type="component" value="Unassembled WGS sequence"/>
</dbReference>
<protein>
    <submittedName>
        <fullName evidence="1">Uncharacterized protein</fullName>
    </submittedName>
</protein>
<keyword evidence="2" id="KW-1185">Reference proteome</keyword>